<dbReference type="SUPFAM" id="SSF75304">
    <property type="entry name" value="Amidase signature (AS) enzymes"/>
    <property type="match status" value="1"/>
</dbReference>
<dbReference type="Pfam" id="PF01425">
    <property type="entry name" value="Amidase"/>
    <property type="match status" value="1"/>
</dbReference>
<evidence type="ECO:0000259" key="1">
    <source>
        <dbReference type="Pfam" id="PF01425"/>
    </source>
</evidence>
<name>A0ABV3QY82_9HYPH</name>
<dbReference type="InterPro" id="IPR000120">
    <property type="entry name" value="Amidase"/>
</dbReference>
<organism evidence="2 3">
    <name type="scientific">Mesorhizobium marinum</name>
    <dbReference type="NCBI Taxonomy" id="3228790"/>
    <lineage>
        <taxon>Bacteria</taxon>
        <taxon>Pseudomonadati</taxon>
        <taxon>Pseudomonadota</taxon>
        <taxon>Alphaproteobacteria</taxon>
        <taxon>Hyphomicrobiales</taxon>
        <taxon>Phyllobacteriaceae</taxon>
        <taxon>Mesorhizobium</taxon>
    </lineage>
</organism>
<reference evidence="2 3" key="1">
    <citation type="submission" date="2024-06" db="EMBL/GenBank/DDBJ databases">
        <authorList>
            <person name="Tuo L."/>
        </authorList>
    </citation>
    <scope>NUCLEOTIDE SEQUENCE [LARGE SCALE GENOMIC DNA]</scope>
    <source>
        <strain evidence="2 3">ZMM04-5</strain>
    </source>
</reference>
<comment type="caution">
    <text evidence="2">The sequence shown here is derived from an EMBL/GenBank/DDBJ whole genome shotgun (WGS) entry which is preliminary data.</text>
</comment>
<keyword evidence="3" id="KW-1185">Reference proteome</keyword>
<dbReference type="RefSeq" id="WP_367723096.1">
    <property type="nucleotide sequence ID" value="NZ_JBFOCI010000002.1"/>
</dbReference>
<sequence length="472" mass="50254">MSEPLWSQDAVTVVDLLRTRTISPQEMLDATEQRVRAIDPLVNALPTLCFDRASDRLAQRPDWSGTMLAGLPVPIKDSYPVAGVRTTYGSRVYRDNVADRSDFMVEALEASGGVVFAKSNTPEFEAGANTFNDVFGRTLNPWDTRLSPAGSSGGSAVAVATGMAAIAQGSDFACSLRFPAAFCGVVGLRPTPGLIPQGPGGVHGQTLSVIGPLARSVADAGLGLAAMARFDARDPLSRPLPEIDFAVAARQPFQPARMAFSADLGLAELEPEIRDVVADAAARLARAGATVTNEAPDLSAADNAFRTLRAHQFAAARGELLAGPERDLIKPEVIWNIEQGLALTSAEISRATREQARCRANLLAFLDREEFLVSATAPVPPYPAEERYVSRIAGRDLATYLDWLILGYAITVTGCPAISIPCGFTRSGLPVGLQIIGKPCSEARLLSVAAWCETVLGRRMARPIDPKEMTGP</sequence>
<feature type="domain" description="Amidase" evidence="1">
    <location>
        <begin position="27"/>
        <end position="446"/>
    </location>
</feature>
<gene>
    <name evidence="2" type="ORF">ABUE31_08495</name>
</gene>
<evidence type="ECO:0000313" key="2">
    <source>
        <dbReference type="EMBL" id="MEW9806019.1"/>
    </source>
</evidence>
<protein>
    <submittedName>
        <fullName evidence="2">Amidase</fullName>
    </submittedName>
</protein>
<proteinExistence type="predicted"/>
<dbReference type="PANTHER" id="PTHR11895:SF76">
    <property type="entry name" value="INDOLEACETAMIDE HYDROLASE"/>
    <property type="match status" value="1"/>
</dbReference>
<dbReference type="InterPro" id="IPR023631">
    <property type="entry name" value="Amidase_dom"/>
</dbReference>
<dbReference type="InterPro" id="IPR036928">
    <property type="entry name" value="AS_sf"/>
</dbReference>
<accession>A0ABV3QY82</accession>
<evidence type="ECO:0000313" key="3">
    <source>
        <dbReference type="Proteomes" id="UP001556196"/>
    </source>
</evidence>
<dbReference type="Proteomes" id="UP001556196">
    <property type="component" value="Unassembled WGS sequence"/>
</dbReference>
<dbReference type="Gene3D" id="3.90.1300.10">
    <property type="entry name" value="Amidase signature (AS) domain"/>
    <property type="match status" value="1"/>
</dbReference>
<dbReference type="PANTHER" id="PTHR11895">
    <property type="entry name" value="TRANSAMIDASE"/>
    <property type="match status" value="1"/>
</dbReference>
<dbReference type="EMBL" id="JBFOCI010000002">
    <property type="protein sequence ID" value="MEW9806019.1"/>
    <property type="molecule type" value="Genomic_DNA"/>
</dbReference>